<sequence length="97" mass="11352">MRRKFERAIKLDKTYKNCQSCGMPLSRDEQGGGTEQNGDKSPKYCSHCYQNGEFTLPDLTAEQMKDRVKQKMAEMGFPKFLVGLFTRNIHKLERWRS</sequence>
<proteinExistence type="predicted"/>
<evidence type="ECO:0000313" key="3">
    <source>
        <dbReference type="Proteomes" id="UP000019772"/>
    </source>
</evidence>
<evidence type="ECO:0000313" key="2">
    <source>
        <dbReference type="EMBL" id="AHV95753.1"/>
    </source>
</evidence>
<dbReference type="AlphaFoldDB" id="X4ZTR3"/>
<keyword evidence="3" id="KW-1185">Reference proteome</keyword>
<dbReference type="HOGENOM" id="CLU_175260_1_0_9"/>
<protein>
    <recommendedName>
        <fullName evidence="1">Putative zinc ribbon domain-containing protein</fullName>
    </recommendedName>
</protein>
<dbReference type="Proteomes" id="UP000019772">
    <property type="component" value="Chromosome"/>
</dbReference>
<dbReference type="InterPro" id="IPR025868">
    <property type="entry name" value="Zn_ribbon_dom_put"/>
</dbReference>
<dbReference type="STRING" id="1268072.PSAB_04085"/>
<dbReference type="eggNOG" id="COG3708">
    <property type="taxonomic scope" value="Bacteria"/>
</dbReference>
<dbReference type="EMBL" id="CP004078">
    <property type="protein sequence ID" value="AHV95753.1"/>
    <property type="molecule type" value="Genomic_DNA"/>
</dbReference>
<dbReference type="KEGG" id="psab:PSAB_04085"/>
<evidence type="ECO:0000259" key="1">
    <source>
        <dbReference type="Pfam" id="PF12674"/>
    </source>
</evidence>
<name>X4ZTR3_9BACL</name>
<accession>X4ZTR3</accession>
<organism evidence="2 3">
    <name type="scientific">Paenibacillus sabinae T27</name>
    <dbReference type="NCBI Taxonomy" id="1268072"/>
    <lineage>
        <taxon>Bacteria</taxon>
        <taxon>Bacillati</taxon>
        <taxon>Bacillota</taxon>
        <taxon>Bacilli</taxon>
        <taxon>Bacillales</taxon>
        <taxon>Paenibacillaceae</taxon>
        <taxon>Paenibacillus</taxon>
    </lineage>
</organism>
<dbReference type="Pfam" id="PF12674">
    <property type="entry name" value="Zn_ribbon_2"/>
    <property type="match status" value="1"/>
</dbReference>
<reference evidence="2 3" key="1">
    <citation type="journal article" date="2014" name="PLoS Genet.">
        <title>Comparative Genomic Analysis of N2-Fixing and Non-N2-Fixing Paenibacillus spp.: Organization, Evolution and Expression of the Nitrogen Fixation Genes.</title>
        <authorList>
            <person name="Xie J.B."/>
            <person name="Du Z."/>
            <person name="Bai L."/>
            <person name="Tian C."/>
            <person name="Zhang Y."/>
            <person name="Xie J.Y."/>
            <person name="Wang T."/>
            <person name="Liu X."/>
            <person name="Chen X."/>
            <person name="Cheng Q."/>
            <person name="Chen S."/>
            <person name="Li J."/>
        </authorList>
    </citation>
    <scope>NUCLEOTIDE SEQUENCE [LARGE SCALE GENOMIC DNA]</scope>
    <source>
        <strain evidence="2 3">T27</strain>
    </source>
</reference>
<dbReference type="PATRIC" id="fig|1268072.3.peg.842"/>
<gene>
    <name evidence="2" type="ORF">PSAB_04085</name>
</gene>
<feature type="domain" description="Putative zinc ribbon" evidence="1">
    <location>
        <begin position="18"/>
        <end position="96"/>
    </location>
</feature>